<name>A0ABU8YUQ9_9CYAN</name>
<dbReference type="RefSeq" id="WP_340522620.1">
    <property type="nucleotide sequence ID" value="NZ_JBBLXS010000468.1"/>
</dbReference>
<accession>A0ABU8YUQ9</accession>
<comment type="caution">
    <text evidence="4">The sequence shown here is derived from an EMBL/GenBank/DDBJ whole genome shotgun (WGS) entry which is preliminary data.</text>
</comment>
<dbReference type="SMART" id="SM00028">
    <property type="entry name" value="TPR"/>
    <property type="match status" value="12"/>
</dbReference>
<dbReference type="PROSITE" id="PS51257">
    <property type="entry name" value="PROKAR_LIPOPROTEIN"/>
    <property type="match status" value="1"/>
</dbReference>
<feature type="repeat" description="TPR" evidence="3">
    <location>
        <begin position="901"/>
        <end position="934"/>
    </location>
</feature>
<dbReference type="Pfam" id="PF00515">
    <property type="entry name" value="TPR_1"/>
    <property type="match status" value="1"/>
</dbReference>
<dbReference type="Pfam" id="PF13432">
    <property type="entry name" value="TPR_16"/>
    <property type="match status" value="2"/>
</dbReference>
<feature type="repeat" description="TPR" evidence="3">
    <location>
        <begin position="624"/>
        <end position="657"/>
    </location>
</feature>
<evidence type="ECO:0000313" key="5">
    <source>
        <dbReference type="Proteomes" id="UP001384579"/>
    </source>
</evidence>
<keyword evidence="5" id="KW-1185">Reference proteome</keyword>
<feature type="repeat" description="TPR" evidence="3">
    <location>
        <begin position="935"/>
        <end position="968"/>
    </location>
</feature>
<dbReference type="EMBL" id="JBBLXS010000468">
    <property type="protein sequence ID" value="MEK0187921.1"/>
    <property type="molecule type" value="Genomic_DNA"/>
</dbReference>
<dbReference type="SUPFAM" id="SSF48452">
    <property type="entry name" value="TPR-like"/>
    <property type="match status" value="1"/>
</dbReference>
<feature type="repeat" description="TPR" evidence="3">
    <location>
        <begin position="726"/>
        <end position="759"/>
    </location>
</feature>
<dbReference type="Pfam" id="PF13414">
    <property type="entry name" value="TPR_11"/>
    <property type="match status" value="1"/>
</dbReference>
<proteinExistence type="predicted"/>
<dbReference type="PROSITE" id="PS50293">
    <property type="entry name" value="TPR_REGION"/>
    <property type="match status" value="1"/>
</dbReference>
<evidence type="ECO:0000256" key="3">
    <source>
        <dbReference type="PROSITE-ProRule" id="PRU00339"/>
    </source>
</evidence>
<dbReference type="Gene3D" id="1.25.40.10">
    <property type="entry name" value="Tetratricopeptide repeat domain"/>
    <property type="match status" value="5"/>
</dbReference>
<keyword evidence="2 3" id="KW-0802">TPR repeat</keyword>
<dbReference type="InterPro" id="IPR009003">
    <property type="entry name" value="Peptidase_S1_PA"/>
</dbReference>
<dbReference type="InterPro" id="IPR050498">
    <property type="entry name" value="Ycf3"/>
</dbReference>
<dbReference type="Proteomes" id="UP001384579">
    <property type="component" value="Unassembled WGS sequence"/>
</dbReference>
<sequence length="1011" mass="113041">MPANRRYLTLTTVSLLFATACIGGAVTMRITGTRIWDIPVFAPSESAQPLTNQLSSEKVQGIARSITVKVLSNKTSGSGILVSQKGANGKKEDIYRVLTNRHVLVPGEPYRIQTPDGKIYQANVVKDVNFKGSDLALLQFSSAQDYTLAELMSVSTLAVNQQVFAAGFVSDAEKLVFTTGEVSLLPDKAFQDGYQIGYTNNVQKGMSGGPILNRRGEVIGINGILANPIWGDPYVFKDGSKPNSSEREKMSRYSWGIAIKTAVELSPEFVETNQVKELDRIAEEITVRIDFPNGNGSGAIIAKQNGLFTNNYYILTAYHVVDEAVKYQVVTPDGRRHSVDYSTVKRLPGVDLAVLQFTSNQSYRVASLASKSLFNKDHYWNFVCVSGWPISKTTGDQPSRLFSVGAIIEPNLIEFVRKNSGSLTDGYEMAYSNITTGGVSGGPVLDIKGQVIGIHGRADGEETINQAGQQRRIQLGYSFGIPISKFLGITSQIGLKFGEFKIGYPVLLDLSLDRNNVRSKEKRMRDLLNILVALLTTNPYYSKDLDTSKDPIELTNYANSLWRIGLNAEALEVLNRAVKIQPELYQAWYLRGLVLSLNKQKSKEINQEALASFAVVTIIEPKFSAAWRWQGMFLQELEQYEEALLSINKAIEIDFNDSRLYNVKAHVLGEQKRYKEAIAAYTRSIEIQPNWYAYFNRGVLKNNYMKDRQRALDDYTKAIELKPDLFQAYAYRGGERYALGDAKGALDDYAKAIELKPDYAEGYVRRGMVQFLLKNKKEALADYAKAIKLKPDYAEAYFALGNYYFDSENLQAAIINLTKAINLNRNLFAAYSLRASAYYKRNDIKLNDIQNARTDFTQAIQINPDHLEAYQGRGELYYNIGEYQNAILDFSQVIRLKSNDLQAYNNRGLSYLKINNLQNARSDFERVIQLNPNLAEAYLSSGITRFKLNDYSGAVNDLTQAIERPSSDNICTACAYKIRGIAQSQLGNRQGAVADLEKAAQLFREQGDMAK</sequence>
<keyword evidence="1" id="KW-0677">Repeat</keyword>
<evidence type="ECO:0000256" key="2">
    <source>
        <dbReference type="ARBA" id="ARBA00022803"/>
    </source>
</evidence>
<feature type="repeat" description="TPR" evidence="3">
    <location>
        <begin position="760"/>
        <end position="793"/>
    </location>
</feature>
<dbReference type="SUPFAM" id="SSF50494">
    <property type="entry name" value="Trypsin-like serine proteases"/>
    <property type="match status" value="2"/>
</dbReference>
<evidence type="ECO:0000313" key="4">
    <source>
        <dbReference type="EMBL" id="MEK0187921.1"/>
    </source>
</evidence>
<dbReference type="InterPro" id="IPR011990">
    <property type="entry name" value="TPR-like_helical_dom_sf"/>
</dbReference>
<evidence type="ECO:0000256" key="1">
    <source>
        <dbReference type="ARBA" id="ARBA00022737"/>
    </source>
</evidence>
<dbReference type="SUPFAM" id="SSF48439">
    <property type="entry name" value="Protein prenylyltransferase"/>
    <property type="match status" value="1"/>
</dbReference>
<dbReference type="Pfam" id="PF13365">
    <property type="entry name" value="Trypsin_2"/>
    <property type="match status" value="2"/>
</dbReference>
<gene>
    <name evidence="4" type="ORF">WMG39_24220</name>
</gene>
<protein>
    <submittedName>
        <fullName evidence="4">Tetratricopeptide repeat protein</fullName>
    </submittedName>
</protein>
<dbReference type="PANTHER" id="PTHR44858">
    <property type="entry name" value="TETRATRICOPEPTIDE REPEAT PROTEIN 6"/>
    <property type="match status" value="1"/>
</dbReference>
<dbReference type="InterPro" id="IPR019734">
    <property type="entry name" value="TPR_rpt"/>
</dbReference>
<dbReference type="Gene3D" id="2.40.10.10">
    <property type="entry name" value="Trypsin-like serine proteases"/>
    <property type="match status" value="4"/>
</dbReference>
<feature type="repeat" description="TPR" evidence="3">
    <location>
        <begin position="658"/>
        <end position="691"/>
    </location>
</feature>
<reference evidence="4 5" key="1">
    <citation type="journal article" date="2020" name="Harmful Algae">
        <title>Molecular and morphological characterization of a novel dihydroanatoxin-a producing Microcoleus species (cyanobacteria) from the Russian River, California, USA.</title>
        <authorList>
            <person name="Conklin K.Y."/>
            <person name="Stancheva R."/>
            <person name="Otten T.G."/>
            <person name="Fadness R."/>
            <person name="Boyer G.L."/>
            <person name="Read B."/>
            <person name="Zhang X."/>
            <person name="Sheath R.G."/>
        </authorList>
    </citation>
    <scope>NUCLEOTIDE SEQUENCE [LARGE SCALE GENOMIC DNA]</scope>
    <source>
        <strain evidence="4 5">PTRS2</strain>
    </source>
</reference>
<dbReference type="PANTHER" id="PTHR44858:SF1">
    <property type="entry name" value="UDP-N-ACETYLGLUCOSAMINE--PEPTIDE N-ACETYLGLUCOSAMINYLTRANSFERASE SPINDLY-RELATED"/>
    <property type="match status" value="1"/>
</dbReference>
<dbReference type="Pfam" id="PF13181">
    <property type="entry name" value="TPR_8"/>
    <property type="match status" value="2"/>
</dbReference>
<dbReference type="PROSITE" id="PS50005">
    <property type="entry name" value="TPR"/>
    <property type="match status" value="8"/>
</dbReference>
<organism evidence="4 5">
    <name type="scientific">Microcoleus anatoxicus PTRS2</name>
    <dbReference type="NCBI Taxonomy" id="2705321"/>
    <lineage>
        <taxon>Bacteria</taxon>
        <taxon>Bacillati</taxon>
        <taxon>Cyanobacteriota</taxon>
        <taxon>Cyanophyceae</taxon>
        <taxon>Oscillatoriophycideae</taxon>
        <taxon>Oscillatoriales</taxon>
        <taxon>Microcoleaceae</taxon>
        <taxon>Microcoleus</taxon>
        <taxon>Microcoleus anatoxicus</taxon>
    </lineage>
</organism>
<feature type="repeat" description="TPR" evidence="3">
    <location>
        <begin position="794"/>
        <end position="827"/>
    </location>
</feature>
<dbReference type="InterPro" id="IPR043504">
    <property type="entry name" value="Peptidase_S1_PA_chymotrypsin"/>
</dbReference>
<feature type="repeat" description="TPR" evidence="3">
    <location>
        <begin position="867"/>
        <end position="900"/>
    </location>
</feature>